<dbReference type="EMBL" id="JH930469">
    <property type="protein sequence ID" value="EKM59319.1"/>
    <property type="molecule type" value="Genomic_DNA"/>
</dbReference>
<dbReference type="Gene3D" id="3.60.40.10">
    <property type="entry name" value="PPM-type phosphatase domain"/>
    <property type="match status" value="1"/>
</dbReference>
<dbReference type="Proteomes" id="UP000008370">
    <property type="component" value="Unassembled WGS sequence"/>
</dbReference>
<gene>
    <name evidence="2" type="ORF">PHACADRAFT_249734</name>
</gene>
<dbReference type="FunCoup" id="K5WJP2">
    <property type="interactions" value="195"/>
</dbReference>
<dbReference type="STRING" id="650164.K5WJP2"/>
<sequence>MFRRLWKPVVGTAVLVGAPGYLYFKYTSKPKPRETFDLSVRVRGPDGKASMSTRAIQLLIKEEVEERLHERAQATSVLRRGIVWKQHTAHLASNNPIEDANASKIVERDPSELSPPGDILFFAVMDGHGGYHTSRLLSRVLIPAVALELDLLIREPSAIIPKSGTLTNLKALLSPAAATQIPFDANPQFVSLAIQRAFTNLDSEIVDAPLRFLAQTMVQEGTKEQPIPDLSKHPLAEAMLRPAISGSCALLAMFDTAHKNLYVALSGDSRAVAGVWEQTPDGAGFWRVDVLTEDQTGRNPNELRRMQAEHPADEADTVIMRGRVLGGLEPSRAFGDARYKWPADVQALLNKAFYEGSGQSMRPTPALLKTPPYVTARPVVTHRDLSFLPSSGSVPKQKPKSTMKFVVLATDGLWDELTSEEVVALVGGHLAGLKGTISKSELSHLVPTTTGNTIEGKDKRQRSAEESSWAFVDSNVSTHLIRNAFGGGDEVKLRQLLSIPSPLSRKYRDDITVTVVYWEEGQEDNARTSTFTTNDQVKAKL</sequence>
<dbReference type="InterPro" id="IPR001932">
    <property type="entry name" value="PPM-type_phosphatase-like_dom"/>
</dbReference>
<dbReference type="InParanoid" id="K5WJP2"/>
<dbReference type="CDD" id="cd00143">
    <property type="entry name" value="PP2Cc"/>
    <property type="match status" value="1"/>
</dbReference>
<dbReference type="SMART" id="SM00332">
    <property type="entry name" value="PP2Cc"/>
    <property type="match status" value="1"/>
</dbReference>
<proteinExistence type="predicted"/>
<dbReference type="KEGG" id="pco:PHACADRAFT_249734"/>
<keyword evidence="3" id="KW-1185">Reference proteome</keyword>
<evidence type="ECO:0000313" key="3">
    <source>
        <dbReference type="Proteomes" id="UP000008370"/>
    </source>
</evidence>
<dbReference type="InterPro" id="IPR015655">
    <property type="entry name" value="PP2C"/>
</dbReference>
<dbReference type="PROSITE" id="PS51746">
    <property type="entry name" value="PPM_2"/>
    <property type="match status" value="1"/>
</dbReference>
<dbReference type="RefSeq" id="XP_007391883.1">
    <property type="nucleotide sequence ID" value="XM_007391821.1"/>
</dbReference>
<organism evidence="2 3">
    <name type="scientific">Phanerochaete carnosa (strain HHB-10118-sp)</name>
    <name type="common">White-rot fungus</name>
    <name type="synonym">Peniophora carnosa</name>
    <dbReference type="NCBI Taxonomy" id="650164"/>
    <lineage>
        <taxon>Eukaryota</taxon>
        <taxon>Fungi</taxon>
        <taxon>Dikarya</taxon>
        <taxon>Basidiomycota</taxon>
        <taxon>Agaricomycotina</taxon>
        <taxon>Agaricomycetes</taxon>
        <taxon>Polyporales</taxon>
        <taxon>Phanerochaetaceae</taxon>
        <taxon>Phanerochaete</taxon>
    </lineage>
</organism>
<dbReference type="OrthoDB" id="420076at2759"/>
<dbReference type="GO" id="GO:0004741">
    <property type="term" value="F:[pyruvate dehydrogenase (acetyl-transferring)]-phosphatase activity"/>
    <property type="evidence" value="ECO:0007669"/>
    <property type="project" value="TreeGrafter"/>
</dbReference>
<name>K5WJP2_PHACS</name>
<dbReference type="SUPFAM" id="SSF81606">
    <property type="entry name" value="PP2C-like"/>
    <property type="match status" value="1"/>
</dbReference>
<feature type="domain" description="PPM-type phosphatase" evidence="1">
    <location>
        <begin position="88"/>
        <end position="518"/>
    </location>
</feature>
<accession>K5WJP2</accession>
<reference evidence="2 3" key="1">
    <citation type="journal article" date="2012" name="BMC Genomics">
        <title>Comparative genomics of the white-rot fungi, Phanerochaete carnosa and P. chrysosporium, to elucidate the genetic basis of the distinct wood types they colonize.</title>
        <authorList>
            <person name="Suzuki H."/>
            <person name="MacDonald J."/>
            <person name="Syed K."/>
            <person name="Salamov A."/>
            <person name="Hori C."/>
            <person name="Aerts A."/>
            <person name="Henrissat B."/>
            <person name="Wiebenga A."/>
            <person name="vanKuyk P.A."/>
            <person name="Barry K."/>
            <person name="Lindquist E."/>
            <person name="LaButti K."/>
            <person name="Lapidus A."/>
            <person name="Lucas S."/>
            <person name="Coutinho P."/>
            <person name="Gong Y."/>
            <person name="Samejima M."/>
            <person name="Mahadevan R."/>
            <person name="Abou-Zaid M."/>
            <person name="de Vries R.P."/>
            <person name="Igarashi K."/>
            <person name="Yadav J.S."/>
            <person name="Grigoriev I.V."/>
            <person name="Master E.R."/>
        </authorList>
    </citation>
    <scope>NUCLEOTIDE SEQUENCE [LARGE SCALE GENOMIC DNA]</scope>
    <source>
        <strain evidence="2 3">HHB-10118-sp</strain>
    </source>
</reference>
<dbReference type="AlphaFoldDB" id="K5WJP2"/>
<dbReference type="HOGENOM" id="CLU_021928_3_1_1"/>
<protein>
    <recommendedName>
        <fullName evidence="1">PPM-type phosphatase domain-containing protein</fullName>
    </recommendedName>
</protein>
<dbReference type="InterPro" id="IPR036457">
    <property type="entry name" value="PPM-type-like_dom_sf"/>
</dbReference>
<dbReference type="GeneID" id="18914733"/>
<dbReference type="PANTHER" id="PTHR13832">
    <property type="entry name" value="PROTEIN PHOSPHATASE 2C"/>
    <property type="match status" value="1"/>
</dbReference>
<evidence type="ECO:0000313" key="2">
    <source>
        <dbReference type="EMBL" id="EKM59319.1"/>
    </source>
</evidence>
<dbReference type="PANTHER" id="PTHR13832:SF792">
    <property type="entry name" value="GM14286P"/>
    <property type="match status" value="1"/>
</dbReference>
<dbReference type="Pfam" id="PF00481">
    <property type="entry name" value="PP2C"/>
    <property type="match status" value="1"/>
</dbReference>
<dbReference type="GO" id="GO:0005739">
    <property type="term" value="C:mitochondrion"/>
    <property type="evidence" value="ECO:0007669"/>
    <property type="project" value="TreeGrafter"/>
</dbReference>
<evidence type="ECO:0000259" key="1">
    <source>
        <dbReference type="PROSITE" id="PS51746"/>
    </source>
</evidence>